<evidence type="ECO:0000256" key="5">
    <source>
        <dbReference type="ARBA" id="ARBA00023163"/>
    </source>
</evidence>
<evidence type="ECO:0000256" key="3">
    <source>
        <dbReference type="ARBA" id="ARBA00023015"/>
    </source>
</evidence>
<comment type="caution">
    <text evidence="6">Lacks conserved residue(s) required for the propagation of feature annotation.</text>
</comment>
<evidence type="ECO:0000256" key="2">
    <source>
        <dbReference type="ARBA" id="ARBA00023012"/>
    </source>
</evidence>
<dbReference type="Proteomes" id="UP000000268">
    <property type="component" value="Plasmid pREB3"/>
</dbReference>
<keyword evidence="5" id="KW-0804">Transcription</keyword>
<keyword evidence="3" id="KW-0805">Transcription regulation</keyword>
<dbReference type="EMBL" id="CP000840">
    <property type="protein sequence ID" value="ABW32495.1"/>
    <property type="molecule type" value="Genomic_DNA"/>
</dbReference>
<keyword evidence="1" id="KW-0597">Phosphoprotein</keyword>
<accession>A8ZMT4</accession>
<sequence length="57" mass="6632">MLTALSDVVDRITGLEMGADDYVVKPFSLKELESRVRTILRRRETSKPLHYQSIRCH</sequence>
<keyword evidence="4" id="KW-0238">DNA-binding</keyword>
<dbReference type="SUPFAM" id="SSF52172">
    <property type="entry name" value="CheY-like"/>
    <property type="match status" value="1"/>
</dbReference>
<dbReference type="InterPro" id="IPR001789">
    <property type="entry name" value="Sig_transdc_resp-reg_receiver"/>
</dbReference>
<keyword evidence="8" id="KW-0614">Plasmid</keyword>
<keyword evidence="9" id="KW-1185">Reference proteome</keyword>
<dbReference type="GO" id="GO:0006355">
    <property type="term" value="P:regulation of DNA-templated transcription"/>
    <property type="evidence" value="ECO:0007669"/>
    <property type="project" value="TreeGrafter"/>
</dbReference>
<dbReference type="AlphaFoldDB" id="A8ZMT4"/>
<evidence type="ECO:0000256" key="4">
    <source>
        <dbReference type="ARBA" id="ARBA00023125"/>
    </source>
</evidence>
<dbReference type="GO" id="GO:0000976">
    <property type="term" value="F:transcription cis-regulatory region binding"/>
    <property type="evidence" value="ECO:0007669"/>
    <property type="project" value="TreeGrafter"/>
</dbReference>
<evidence type="ECO:0000313" key="9">
    <source>
        <dbReference type="Proteomes" id="UP000000268"/>
    </source>
</evidence>
<evidence type="ECO:0000259" key="7">
    <source>
        <dbReference type="PROSITE" id="PS50110"/>
    </source>
</evidence>
<evidence type="ECO:0000256" key="6">
    <source>
        <dbReference type="PROSITE-ProRule" id="PRU00169"/>
    </source>
</evidence>
<dbReference type="HOGENOM" id="CLU_2985916_0_0_3"/>
<evidence type="ECO:0000256" key="1">
    <source>
        <dbReference type="ARBA" id="ARBA00022553"/>
    </source>
</evidence>
<reference evidence="8 9" key="1">
    <citation type="journal article" date="2008" name="Proc. Natl. Acad. Sci. U.S.A.">
        <title>Niche adaptation and genome expansion in the chlorophyll d-producing cyanobacterium Acaryochloris marina.</title>
        <authorList>
            <person name="Swingley W.D."/>
            <person name="Chen M."/>
            <person name="Cheung P.C."/>
            <person name="Conrad A.L."/>
            <person name="Dejesa L.C."/>
            <person name="Hao J."/>
            <person name="Honchak B.M."/>
            <person name="Karbach L.E."/>
            <person name="Kurdoglu A."/>
            <person name="Lahiri S."/>
            <person name="Mastrian S.D."/>
            <person name="Miyashita H."/>
            <person name="Page L."/>
            <person name="Ramakrishna P."/>
            <person name="Satoh S."/>
            <person name="Sattley W.M."/>
            <person name="Shimada Y."/>
            <person name="Taylor H.L."/>
            <person name="Tomo T."/>
            <person name="Tsuchiya T."/>
            <person name="Wang Z.T."/>
            <person name="Raymond J."/>
            <person name="Mimuro M."/>
            <person name="Blankenship R.E."/>
            <person name="Touchman J.W."/>
        </authorList>
    </citation>
    <scope>NUCLEOTIDE SEQUENCE [LARGE SCALE GENOMIC DNA]</scope>
    <source>
        <strain evidence="9">MBIC 11017</strain>
        <plasmid evidence="9">Plasmid pREB3</plasmid>
    </source>
</reference>
<proteinExistence type="predicted"/>
<dbReference type="Gene3D" id="6.10.250.690">
    <property type="match status" value="1"/>
</dbReference>
<dbReference type="GO" id="GO:0032993">
    <property type="term" value="C:protein-DNA complex"/>
    <property type="evidence" value="ECO:0007669"/>
    <property type="project" value="TreeGrafter"/>
</dbReference>
<geneLocation type="plasmid" evidence="8 9">
    <name>pREB3</name>
</geneLocation>
<dbReference type="PANTHER" id="PTHR48111:SF65">
    <property type="entry name" value="OMPR SUBFAMILY"/>
    <property type="match status" value="1"/>
</dbReference>
<dbReference type="KEGG" id="amr:AM1_C0194"/>
<name>A8ZMT4_ACAM1</name>
<dbReference type="PROSITE" id="PS50110">
    <property type="entry name" value="RESPONSE_REGULATORY"/>
    <property type="match status" value="1"/>
</dbReference>
<keyword evidence="2" id="KW-0902">Two-component regulatory system</keyword>
<evidence type="ECO:0000313" key="8">
    <source>
        <dbReference type="EMBL" id="ABW32495.1"/>
    </source>
</evidence>
<dbReference type="GO" id="GO:0005829">
    <property type="term" value="C:cytosol"/>
    <property type="evidence" value="ECO:0007669"/>
    <property type="project" value="TreeGrafter"/>
</dbReference>
<gene>
    <name evidence="8" type="ordered locus">AM1_C0194</name>
</gene>
<dbReference type="InterPro" id="IPR039420">
    <property type="entry name" value="WalR-like"/>
</dbReference>
<organism evidence="8 9">
    <name type="scientific">Acaryochloris marina (strain MBIC 11017)</name>
    <dbReference type="NCBI Taxonomy" id="329726"/>
    <lineage>
        <taxon>Bacteria</taxon>
        <taxon>Bacillati</taxon>
        <taxon>Cyanobacteriota</taxon>
        <taxon>Cyanophyceae</taxon>
        <taxon>Acaryochloridales</taxon>
        <taxon>Acaryochloridaceae</taxon>
        <taxon>Acaryochloris</taxon>
    </lineage>
</organism>
<dbReference type="PANTHER" id="PTHR48111">
    <property type="entry name" value="REGULATOR OF RPOS"/>
    <property type="match status" value="1"/>
</dbReference>
<dbReference type="InterPro" id="IPR011006">
    <property type="entry name" value="CheY-like_superfamily"/>
</dbReference>
<dbReference type="GO" id="GO:0000156">
    <property type="term" value="F:phosphorelay response regulator activity"/>
    <property type="evidence" value="ECO:0007669"/>
    <property type="project" value="TreeGrafter"/>
</dbReference>
<protein>
    <recommendedName>
        <fullName evidence="7">Response regulatory domain-containing protein</fullName>
    </recommendedName>
</protein>
<feature type="domain" description="Response regulatory" evidence="7">
    <location>
        <begin position="1"/>
        <end position="40"/>
    </location>
</feature>